<dbReference type="Gene3D" id="3.40.50.200">
    <property type="entry name" value="Peptidase S8/S53 domain"/>
    <property type="match status" value="1"/>
</dbReference>
<evidence type="ECO:0000256" key="2">
    <source>
        <dbReference type="ARBA" id="ARBA00022670"/>
    </source>
</evidence>
<dbReference type="PROSITE" id="PS51892">
    <property type="entry name" value="SUBTILASE"/>
    <property type="match status" value="1"/>
</dbReference>
<comment type="caution">
    <text evidence="7">The sequence shown here is derived from an EMBL/GenBank/DDBJ whole genome shotgun (WGS) entry which is preliminary data.</text>
</comment>
<dbReference type="EMBL" id="JADJIB010000003">
    <property type="protein sequence ID" value="MBK7273225.1"/>
    <property type="molecule type" value="Genomic_DNA"/>
</dbReference>
<proteinExistence type="inferred from homology"/>
<dbReference type="InterPro" id="IPR015500">
    <property type="entry name" value="Peptidase_S8_subtilisin-rel"/>
</dbReference>
<feature type="active site" description="Charge relay system" evidence="5">
    <location>
        <position position="77"/>
    </location>
</feature>
<dbReference type="Proteomes" id="UP000726105">
    <property type="component" value="Unassembled WGS sequence"/>
</dbReference>
<dbReference type="PRINTS" id="PR00723">
    <property type="entry name" value="SUBTILISIN"/>
</dbReference>
<feature type="active site" description="Charge relay system" evidence="5">
    <location>
        <position position="280"/>
    </location>
</feature>
<dbReference type="PANTHER" id="PTHR43806:SF11">
    <property type="entry name" value="CEREVISIN-RELATED"/>
    <property type="match status" value="1"/>
</dbReference>
<dbReference type="PANTHER" id="PTHR43806">
    <property type="entry name" value="PEPTIDASE S8"/>
    <property type="match status" value="1"/>
</dbReference>
<evidence type="ECO:0000256" key="3">
    <source>
        <dbReference type="ARBA" id="ARBA00022801"/>
    </source>
</evidence>
<evidence type="ECO:0000313" key="8">
    <source>
        <dbReference type="Proteomes" id="UP000726105"/>
    </source>
</evidence>
<evidence type="ECO:0000256" key="4">
    <source>
        <dbReference type="ARBA" id="ARBA00022825"/>
    </source>
</evidence>
<evidence type="ECO:0000256" key="1">
    <source>
        <dbReference type="ARBA" id="ARBA00011073"/>
    </source>
</evidence>
<protein>
    <submittedName>
        <fullName evidence="7">S8 family serine peptidase</fullName>
    </submittedName>
</protein>
<dbReference type="GO" id="GO:0004252">
    <property type="term" value="F:serine-type endopeptidase activity"/>
    <property type="evidence" value="ECO:0007669"/>
    <property type="project" value="UniProtKB-UniRule"/>
</dbReference>
<dbReference type="AlphaFoldDB" id="A0A935IJF0"/>
<evidence type="ECO:0000313" key="7">
    <source>
        <dbReference type="EMBL" id="MBK7273225.1"/>
    </source>
</evidence>
<dbReference type="InterPro" id="IPR000209">
    <property type="entry name" value="Peptidase_S8/S53_dom"/>
</dbReference>
<dbReference type="GO" id="GO:0006508">
    <property type="term" value="P:proteolysis"/>
    <property type="evidence" value="ECO:0007669"/>
    <property type="project" value="UniProtKB-KW"/>
</dbReference>
<dbReference type="InterPro" id="IPR050131">
    <property type="entry name" value="Peptidase_S8_subtilisin-like"/>
</dbReference>
<evidence type="ECO:0000256" key="5">
    <source>
        <dbReference type="PROSITE-ProRule" id="PRU01240"/>
    </source>
</evidence>
<keyword evidence="3 5" id="KW-0378">Hydrolase</keyword>
<organism evidence="7 8">
    <name type="scientific">Candidatus Phosphoribacter hodrii</name>
    <dbReference type="NCBI Taxonomy" id="2953743"/>
    <lineage>
        <taxon>Bacteria</taxon>
        <taxon>Bacillati</taxon>
        <taxon>Actinomycetota</taxon>
        <taxon>Actinomycetes</taxon>
        <taxon>Micrococcales</taxon>
        <taxon>Dermatophilaceae</taxon>
        <taxon>Candidatus Phosphoribacter</taxon>
    </lineage>
</organism>
<dbReference type="GO" id="GO:0005615">
    <property type="term" value="C:extracellular space"/>
    <property type="evidence" value="ECO:0007669"/>
    <property type="project" value="TreeGrafter"/>
</dbReference>
<feature type="domain" description="Peptidase S8/S53" evidence="6">
    <location>
        <begin position="14"/>
        <end position="299"/>
    </location>
</feature>
<name>A0A935IJF0_9MICO</name>
<sequence>MVLPDPALTAPPVGRRPVVAVPDTGLGNHPWFPAGGAATSEVRWGGILLGINGPAGGGYPPAPQNPLDPVIESDTGHGTFIAGLIRQLCPQAEVLAIPVMRGDGVVPESVLLNTLTLLLARHVEALATGSTDGLVDVLSLSLGYYHESPADAAMDAPLGALLRDFGDHGVAVIAAAGNSSTLAPMFPAGLSADVTGFAPDSVPLASVGALNPDGETVAFYSNDGDWVSTFRTGSSLVSTFPVDVTASAQASARVDFAGRARTTQDPDDYRGGFAAWSGTSFAGPVLAGEVAAALARDADLATVDKAAAVARGRRAMFGQVTEWKGKE</sequence>
<feature type="active site" description="Charge relay system" evidence="5">
    <location>
        <position position="23"/>
    </location>
</feature>
<gene>
    <name evidence="7" type="ORF">IPI13_08640</name>
</gene>
<keyword evidence="2 5" id="KW-0645">Protease</keyword>
<evidence type="ECO:0000259" key="6">
    <source>
        <dbReference type="Pfam" id="PF00082"/>
    </source>
</evidence>
<dbReference type="SUPFAM" id="SSF52743">
    <property type="entry name" value="Subtilisin-like"/>
    <property type="match status" value="1"/>
</dbReference>
<dbReference type="InterPro" id="IPR036852">
    <property type="entry name" value="Peptidase_S8/S53_dom_sf"/>
</dbReference>
<keyword evidence="4 5" id="KW-0720">Serine protease</keyword>
<comment type="similarity">
    <text evidence="1 5">Belongs to the peptidase S8 family.</text>
</comment>
<accession>A0A935IJF0</accession>
<reference evidence="7 8" key="1">
    <citation type="submission" date="2020-10" db="EMBL/GenBank/DDBJ databases">
        <title>Connecting structure to function with the recovery of over 1000 high-quality activated sludge metagenome-assembled genomes encoding full-length rRNA genes using long-read sequencing.</title>
        <authorList>
            <person name="Singleton C.M."/>
            <person name="Petriglieri F."/>
            <person name="Kristensen J.M."/>
            <person name="Kirkegaard R.H."/>
            <person name="Michaelsen T.Y."/>
            <person name="Andersen M.H."/>
            <person name="Karst S.M."/>
            <person name="Dueholm M.S."/>
            <person name="Nielsen P.H."/>
            <person name="Albertsen M."/>
        </authorList>
    </citation>
    <scope>NUCLEOTIDE SEQUENCE [LARGE SCALE GENOMIC DNA]</scope>
    <source>
        <strain evidence="7">Ega_18-Q3-R5-49_MAXAC.001</strain>
    </source>
</reference>
<dbReference type="Pfam" id="PF00082">
    <property type="entry name" value="Peptidase_S8"/>
    <property type="match status" value="1"/>
</dbReference>